<evidence type="ECO:0000259" key="2">
    <source>
        <dbReference type="Pfam" id="PF13439"/>
    </source>
</evidence>
<feature type="domain" description="Glycosyltransferase subfamily 4-like N-terminal" evidence="2">
    <location>
        <begin position="18"/>
        <end position="176"/>
    </location>
</feature>
<dbReference type="AlphaFoldDB" id="A0A7X6IBY9"/>
<dbReference type="Gene3D" id="3.40.50.2000">
    <property type="entry name" value="Glycogen Phosphorylase B"/>
    <property type="match status" value="2"/>
</dbReference>
<gene>
    <name evidence="3" type="ORF">MNODULE_15370</name>
</gene>
<dbReference type="GO" id="GO:0016757">
    <property type="term" value="F:glycosyltransferase activity"/>
    <property type="evidence" value="ECO:0007669"/>
    <property type="project" value="InterPro"/>
</dbReference>
<dbReference type="Pfam" id="PF00534">
    <property type="entry name" value="Glycos_transf_1"/>
    <property type="match status" value="1"/>
</dbReference>
<evidence type="ECO:0000313" key="4">
    <source>
        <dbReference type="Proteomes" id="UP000534783"/>
    </source>
</evidence>
<dbReference type="PANTHER" id="PTHR12526">
    <property type="entry name" value="GLYCOSYLTRANSFERASE"/>
    <property type="match status" value="1"/>
</dbReference>
<accession>A0A7X6IBY9</accession>
<evidence type="ECO:0000259" key="1">
    <source>
        <dbReference type="Pfam" id="PF00534"/>
    </source>
</evidence>
<protein>
    <submittedName>
        <fullName evidence="3">Glycosyltransferase family 4 protein</fullName>
    </submittedName>
</protein>
<dbReference type="EMBL" id="VTOW01000003">
    <property type="protein sequence ID" value="NKE72128.1"/>
    <property type="molecule type" value="Genomic_DNA"/>
</dbReference>
<reference evidence="3 4" key="1">
    <citation type="journal article" date="2020" name="Nature">
        <title>Bacterial chemolithoautotrophy via manganese oxidation.</title>
        <authorList>
            <person name="Yu H."/>
            <person name="Leadbetter J.R."/>
        </authorList>
    </citation>
    <scope>NUCLEOTIDE SEQUENCE [LARGE SCALE GENOMIC DNA]</scope>
    <source>
        <strain evidence="3 4">Mn-1</strain>
    </source>
</reference>
<dbReference type="CDD" id="cd03801">
    <property type="entry name" value="GT4_PimA-like"/>
    <property type="match status" value="1"/>
</dbReference>
<sequence length="375" mass="41752">MEMRELKILNLIDSNSLGGPEKYILGYAKGLDDSIKIAVSTFGSDGSDSPFLSQSHALKKINSFVIPCAHSYDPKQITNLIALARRGEYDIINSHGYRADLIGLIASRVLSVPIVATFHGWTGSNSKVRFFDRIDRAVLKRMDHIITVSEANKRRLQQSGIEETKMTVVPNAIDPEEFLGLSRLGRPEMLREELGLSGDEKICICVGRLSFEKGQKVALQAFASTIKEIPECRLVFLGEGPEEGRLRKLGHELGVSNEVYFVGFRPNVIDYLKFSDRILLPSLTEGLPTVVLEAFLCSKLVIATSVGGTPEVVRDRETGILVPPNDPQSLSKAIIESFKDQKEMERIAQNACQVVMAHHTFEKHVVKMERVFRTL</sequence>
<evidence type="ECO:0000313" key="3">
    <source>
        <dbReference type="EMBL" id="NKE72128.1"/>
    </source>
</evidence>
<dbReference type="Pfam" id="PF13439">
    <property type="entry name" value="Glyco_transf_4"/>
    <property type="match status" value="1"/>
</dbReference>
<keyword evidence="4" id="KW-1185">Reference proteome</keyword>
<proteinExistence type="predicted"/>
<dbReference type="SUPFAM" id="SSF53756">
    <property type="entry name" value="UDP-Glycosyltransferase/glycogen phosphorylase"/>
    <property type="match status" value="1"/>
</dbReference>
<dbReference type="InterPro" id="IPR028098">
    <property type="entry name" value="Glyco_trans_4-like_N"/>
</dbReference>
<dbReference type="InterPro" id="IPR001296">
    <property type="entry name" value="Glyco_trans_1"/>
</dbReference>
<comment type="caution">
    <text evidence="3">The sequence shown here is derived from an EMBL/GenBank/DDBJ whole genome shotgun (WGS) entry which is preliminary data.</text>
</comment>
<organism evidence="3 4">
    <name type="scientific">Candidatus Manganitrophus noduliformans</name>
    <dbReference type="NCBI Taxonomy" id="2606439"/>
    <lineage>
        <taxon>Bacteria</taxon>
        <taxon>Pseudomonadati</taxon>
        <taxon>Nitrospirota</taxon>
        <taxon>Nitrospiria</taxon>
        <taxon>Candidatus Troglogloeales</taxon>
        <taxon>Candidatus Manganitrophaceae</taxon>
        <taxon>Candidatus Manganitrophus</taxon>
    </lineage>
</organism>
<dbReference type="PANTHER" id="PTHR12526:SF636">
    <property type="entry name" value="BLL3647 PROTEIN"/>
    <property type="match status" value="1"/>
</dbReference>
<dbReference type="Proteomes" id="UP000534783">
    <property type="component" value="Unassembled WGS sequence"/>
</dbReference>
<name>A0A7X6IBY9_9BACT</name>
<keyword evidence="3" id="KW-0808">Transferase</keyword>
<feature type="domain" description="Glycosyl transferase family 1" evidence="1">
    <location>
        <begin position="190"/>
        <end position="351"/>
    </location>
</feature>